<dbReference type="GO" id="GO:0005737">
    <property type="term" value="C:cytoplasm"/>
    <property type="evidence" value="ECO:0000318"/>
    <property type="project" value="GO_Central"/>
</dbReference>
<dbReference type="GO" id="GO:0005770">
    <property type="term" value="C:late endosome"/>
    <property type="evidence" value="ECO:0007669"/>
    <property type="project" value="EnsemblPlants"/>
</dbReference>
<dbReference type="GO" id="GO:0006887">
    <property type="term" value="P:exocytosis"/>
    <property type="evidence" value="ECO:0000318"/>
    <property type="project" value="GO_Central"/>
</dbReference>
<dbReference type="SMART" id="SM00320">
    <property type="entry name" value="WD40"/>
    <property type="match status" value="7"/>
</dbReference>
<comment type="similarity">
    <text evidence="2">Belongs to the WD repeat L(2)GL family.</text>
</comment>
<dbReference type="GO" id="GO:0009555">
    <property type="term" value="P:pollen development"/>
    <property type="evidence" value="ECO:0007669"/>
    <property type="project" value="EnsemblPlants"/>
</dbReference>
<evidence type="ECO:0000256" key="2">
    <source>
        <dbReference type="ARBA" id="ARBA00008070"/>
    </source>
</evidence>
<dbReference type="InterPro" id="IPR015943">
    <property type="entry name" value="WD40/YVTN_repeat-like_dom_sf"/>
</dbReference>
<evidence type="ECO:0000313" key="8">
    <source>
        <dbReference type="EMBL" id="KCW50463.1"/>
    </source>
</evidence>
<reference evidence="8" key="1">
    <citation type="submission" date="2013-07" db="EMBL/GenBank/DDBJ databases">
        <title>The genome of Eucalyptus grandis.</title>
        <authorList>
            <person name="Schmutz J."/>
            <person name="Hayes R."/>
            <person name="Myburg A."/>
            <person name="Tuskan G."/>
            <person name="Grattapaglia D."/>
            <person name="Rokhsar D.S."/>
        </authorList>
    </citation>
    <scope>NUCLEOTIDE SEQUENCE</scope>
    <source>
        <tissue evidence="8">Leaf extractions</tissue>
    </source>
</reference>
<dbReference type="PROSITE" id="PS50892">
    <property type="entry name" value="V_SNARE"/>
    <property type="match status" value="1"/>
</dbReference>
<dbReference type="OrthoDB" id="19944at2759"/>
<keyword evidence="4" id="KW-0963">Cytoplasm</keyword>
<evidence type="ECO:0000256" key="3">
    <source>
        <dbReference type="ARBA" id="ARBA00022483"/>
    </source>
</evidence>
<gene>
    <name evidence="8" type="ORF">EUGRSUZ_J00199</name>
</gene>
<keyword evidence="3" id="KW-0268">Exocytosis</keyword>
<dbReference type="InterPro" id="IPR036322">
    <property type="entry name" value="WD40_repeat_dom_sf"/>
</dbReference>
<dbReference type="STRING" id="71139.A0A059A9G9"/>
<protein>
    <recommendedName>
        <fullName evidence="7">V-SNARE coiled-coil homology domain-containing protein</fullName>
    </recommendedName>
</protein>
<comment type="subcellular location">
    <subcellularLocation>
        <location evidence="1">Cytoplasm</location>
    </subcellularLocation>
</comment>
<proteinExistence type="inferred from homology"/>
<dbReference type="GO" id="GO:0045159">
    <property type="term" value="F:myosin II binding"/>
    <property type="evidence" value="ECO:0000318"/>
    <property type="project" value="GO_Central"/>
</dbReference>
<feature type="region of interest" description="Disordered" evidence="6">
    <location>
        <begin position="17"/>
        <end position="61"/>
    </location>
</feature>
<dbReference type="Gramene" id="KCW50463">
    <property type="protein sequence ID" value="KCW50463"/>
    <property type="gene ID" value="EUGRSUZ_J00199"/>
</dbReference>
<dbReference type="eggNOG" id="KOG1983">
    <property type="taxonomic scope" value="Eukaryota"/>
</dbReference>
<evidence type="ECO:0000256" key="4">
    <source>
        <dbReference type="ARBA" id="ARBA00022490"/>
    </source>
</evidence>
<sequence length="1158" mass="125819">MFAKRLLQKAAQQLQQQQQQLQQQLQQQRRRRSNHGQEGEEEEEEGQASAPQLNVPPGGLTSMDLDPRVTVHYGVPSTASIMALDPVQSLLAIGTLDGRIKVIGCENIEALFVSAKQMPFKHLEFLQNQGFLVCISTDNDIQVWDMKYRNVACTFQWESNITAFSVIQGTGCMYIGDENGMVFVLKCDTGQRQIVQLPYLIPADSVAEAAAISVPHHQSVVGVLTQPGSLGNRLLIAYGNGLIVLWDISANQVVLARGQKDLQLKEETVITLPKGARNEFSESISDSEPMDKEISSLCWLSADGSVLAVGYVDGDIVLWNMSTSVSRNQHGGKESNNVVKLQIASGDRRLPVIVLHWSASRSRNGHGGQLFVYGGDEIGSEEVLTILSLNWASGLEEVKCIGRVDLRLNGSYADMVLLPTSSPIGGVYTKSLIVLTNPGQLHVYNEGCLSALMSQQDTKATVSPLPYPMVIPTVEPQMTVSHLGFVHADGAFAGDFLKIVAAAKHHLKSNVPTSHTEWPLTGGVPSRLHLSEVNQVERIYVAGYRDGSVRMWDATCPTLSLIYVLDLGVQDIMIPGANAALSAIDFCSTTLSLAVGNECGLVFLYKLISSSGEITLHIVTETENKVQNIVQADGPQCIAIFSLLNSPIGTLKFGNSGTKLLVGFECGRVAVFDTSTMSVLCVTDSISDSSSPVISLVVSSFAECSKLVNGLSESECGGLRNPGKPPVFILTKNAHVAILDSSNGDVIGSQSFHSGNNHTAISLHIIESSQLVSEVFLDSHPVNLSEDGEAKERIASSKFDQGSNPLLSESAACSQATPHGMGPKLFVLLCCEDMISLHPLTSATEIDNSIVRQVNLVKPCCWTMVLKKDEKDSGLVIVYQTGDIEIRSLLNLEVVAESSLMSILRWNFKTNMDKMMFSCGNGIIALVNSCEFAFISLSAHENDLRVPDSLPCLHDEVIAAAVGASTNLSPDQKTLQLQGTAGRGAFGGIVKGLKAGEVDDNSFLSEVGSIDPSILEGIFSEPLMLKTSIPNQTTHDEVIELNIDDIEIDEPLTVSSSSLQTKHDESERKGERERLFEGASTDTNPRPRTREEIIAKYRKTGDASSAASQARDKLVERQEKLERISRRTEELQSGAEDFASMADELAKRMENRKWWNMF</sequence>
<feature type="compositionally biased region" description="Low complexity" evidence="6">
    <location>
        <begin position="17"/>
        <end position="27"/>
    </location>
</feature>
<feature type="compositionally biased region" description="Basic and acidic residues" evidence="6">
    <location>
        <begin position="1061"/>
        <end position="1076"/>
    </location>
</feature>
<dbReference type="AlphaFoldDB" id="A0A059A9G9"/>
<keyword evidence="5" id="KW-0175">Coiled coil</keyword>
<dbReference type="GO" id="GO:0005886">
    <property type="term" value="C:plasma membrane"/>
    <property type="evidence" value="ECO:0000318"/>
    <property type="project" value="GO_Central"/>
</dbReference>
<dbReference type="EMBL" id="KK198762">
    <property type="protein sequence ID" value="KCW50463.1"/>
    <property type="molecule type" value="Genomic_DNA"/>
</dbReference>
<organism evidence="8">
    <name type="scientific">Eucalyptus grandis</name>
    <name type="common">Flooded gum</name>
    <dbReference type="NCBI Taxonomy" id="71139"/>
    <lineage>
        <taxon>Eukaryota</taxon>
        <taxon>Viridiplantae</taxon>
        <taxon>Streptophyta</taxon>
        <taxon>Embryophyta</taxon>
        <taxon>Tracheophyta</taxon>
        <taxon>Spermatophyta</taxon>
        <taxon>Magnoliopsida</taxon>
        <taxon>eudicotyledons</taxon>
        <taxon>Gunneridae</taxon>
        <taxon>Pentapetalae</taxon>
        <taxon>rosids</taxon>
        <taxon>malvids</taxon>
        <taxon>Myrtales</taxon>
        <taxon>Myrtaceae</taxon>
        <taxon>Myrtoideae</taxon>
        <taxon>Eucalypteae</taxon>
        <taxon>Eucalyptus</taxon>
    </lineage>
</organism>
<dbReference type="CDD" id="cd15873">
    <property type="entry name" value="R-SNARE_STXBP5_6"/>
    <property type="match status" value="1"/>
</dbReference>
<evidence type="ECO:0000256" key="5">
    <source>
        <dbReference type="PROSITE-ProRule" id="PRU00290"/>
    </source>
</evidence>
<dbReference type="Gene3D" id="1.20.5.110">
    <property type="match status" value="1"/>
</dbReference>
<dbReference type="SUPFAM" id="SSF50978">
    <property type="entry name" value="WD40 repeat-like"/>
    <property type="match status" value="2"/>
</dbReference>
<evidence type="ECO:0000256" key="6">
    <source>
        <dbReference type="SAM" id="MobiDB-lite"/>
    </source>
</evidence>
<evidence type="ECO:0000259" key="7">
    <source>
        <dbReference type="PROSITE" id="PS50892"/>
    </source>
</evidence>
<dbReference type="GO" id="GO:0019905">
    <property type="term" value="F:syntaxin binding"/>
    <property type="evidence" value="ECO:0000318"/>
    <property type="project" value="GO_Central"/>
</dbReference>
<feature type="region of interest" description="Disordered" evidence="6">
    <location>
        <begin position="1052"/>
        <end position="1089"/>
    </location>
</feature>
<dbReference type="FunCoup" id="A0A059A9G9">
    <property type="interactions" value="1548"/>
</dbReference>
<dbReference type="InParanoid" id="A0A059A9G9"/>
<dbReference type="InterPro" id="IPR042855">
    <property type="entry name" value="V_SNARE_CC"/>
</dbReference>
<dbReference type="KEGG" id="egr:104421067"/>
<dbReference type="OMA" id="GMEKSMS"/>
<dbReference type="GO" id="GO:0005096">
    <property type="term" value="F:GTPase activator activity"/>
    <property type="evidence" value="ECO:0000318"/>
    <property type="project" value="GO_Central"/>
</dbReference>
<dbReference type="GO" id="GO:0005802">
    <property type="term" value="C:trans-Golgi network"/>
    <property type="evidence" value="ECO:0007669"/>
    <property type="project" value="EnsemblPlants"/>
</dbReference>
<dbReference type="PANTHER" id="PTHR10241:SF38">
    <property type="entry name" value="TRANSDUCIN FAMILY PROTEIN _ WD-40 REPEAT FAMILY PROTEIN"/>
    <property type="match status" value="1"/>
</dbReference>
<dbReference type="GO" id="GO:0006893">
    <property type="term" value="P:Golgi to plasma membrane transport"/>
    <property type="evidence" value="ECO:0000318"/>
    <property type="project" value="GO_Central"/>
</dbReference>
<dbReference type="PANTHER" id="PTHR10241">
    <property type="entry name" value="LETHAL 2 GIANT LARVAE PROTEIN"/>
    <property type="match status" value="1"/>
</dbReference>
<dbReference type="InterPro" id="IPR001680">
    <property type="entry name" value="WD40_rpt"/>
</dbReference>
<evidence type="ECO:0000256" key="1">
    <source>
        <dbReference type="ARBA" id="ARBA00004496"/>
    </source>
</evidence>
<dbReference type="SUPFAM" id="SSF58038">
    <property type="entry name" value="SNARE fusion complex"/>
    <property type="match status" value="1"/>
</dbReference>
<name>A0A059A9G9_EUCGR</name>
<dbReference type="Gene3D" id="2.130.10.10">
    <property type="entry name" value="YVTN repeat-like/Quinoprotein amine dehydrogenase"/>
    <property type="match status" value="3"/>
</dbReference>
<accession>A0A059A9G9</accession>
<feature type="domain" description="V-SNARE coiled-coil homology" evidence="7">
    <location>
        <begin position="1092"/>
        <end position="1156"/>
    </location>
</feature>